<keyword evidence="6 9" id="KW-1133">Transmembrane helix</keyword>
<dbReference type="PANTHER" id="PTHR19229">
    <property type="entry name" value="ATP-BINDING CASSETTE TRANSPORTER SUBFAMILY A ABCA"/>
    <property type="match status" value="1"/>
</dbReference>
<dbReference type="PROSITE" id="PS00211">
    <property type="entry name" value="ABC_TRANSPORTER_1"/>
    <property type="match status" value="1"/>
</dbReference>
<gene>
    <name evidence="11" type="ORF">KC19_4G227000</name>
</gene>
<dbReference type="GO" id="GO:0016020">
    <property type="term" value="C:membrane"/>
    <property type="evidence" value="ECO:0007669"/>
    <property type="project" value="UniProtKB-SubCell"/>
</dbReference>
<dbReference type="Gene3D" id="3.40.50.300">
    <property type="entry name" value="P-loop containing nucleotide triphosphate hydrolases"/>
    <property type="match status" value="1"/>
</dbReference>
<evidence type="ECO:0000256" key="7">
    <source>
        <dbReference type="ARBA" id="ARBA00023136"/>
    </source>
</evidence>
<dbReference type="GO" id="GO:0016887">
    <property type="term" value="F:ATP hydrolysis activity"/>
    <property type="evidence" value="ECO:0007669"/>
    <property type="project" value="InterPro"/>
</dbReference>
<dbReference type="GO" id="GO:0140359">
    <property type="term" value="F:ABC-type transporter activity"/>
    <property type="evidence" value="ECO:0007669"/>
    <property type="project" value="InterPro"/>
</dbReference>
<feature type="transmembrane region" description="Helical" evidence="9">
    <location>
        <begin position="566"/>
        <end position="587"/>
    </location>
</feature>
<evidence type="ECO:0000256" key="3">
    <source>
        <dbReference type="ARBA" id="ARBA00022692"/>
    </source>
</evidence>
<keyword evidence="12" id="KW-1185">Reference proteome</keyword>
<feature type="transmembrane region" description="Helical" evidence="9">
    <location>
        <begin position="449"/>
        <end position="477"/>
    </location>
</feature>
<dbReference type="Pfam" id="PF24526">
    <property type="entry name" value="ABCA12_C"/>
    <property type="match status" value="1"/>
</dbReference>
<evidence type="ECO:0000313" key="11">
    <source>
        <dbReference type="EMBL" id="KAG0581127.1"/>
    </source>
</evidence>
<evidence type="ECO:0000256" key="8">
    <source>
        <dbReference type="SAM" id="MobiDB-lite"/>
    </source>
</evidence>
<dbReference type="SUPFAM" id="SSF52540">
    <property type="entry name" value="P-loop containing nucleoside triphosphate hydrolases"/>
    <property type="match status" value="1"/>
</dbReference>
<dbReference type="GO" id="GO:0005524">
    <property type="term" value="F:ATP binding"/>
    <property type="evidence" value="ECO:0007669"/>
    <property type="project" value="UniProtKB-KW"/>
</dbReference>
<keyword evidence="4" id="KW-0547">Nucleotide-binding</keyword>
<dbReference type="Proteomes" id="UP000822688">
    <property type="component" value="Chromosome 4"/>
</dbReference>
<dbReference type="FunFam" id="3.40.50.300:FF:000633">
    <property type="entry name" value="ABC transporter A family member 7"/>
    <property type="match status" value="1"/>
</dbReference>
<evidence type="ECO:0000256" key="5">
    <source>
        <dbReference type="ARBA" id="ARBA00022840"/>
    </source>
</evidence>
<dbReference type="SMART" id="SM00382">
    <property type="entry name" value="AAA"/>
    <property type="match status" value="1"/>
</dbReference>
<accession>A0A8T0IE13</accession>
<comment type="subcellular location">
    <subcellularLocation>
        <location evidence="1">Membrane</location>
    </subcellularLocation>
</comment>
<dbReference type="CDD" id="cd03263">
    <property type="entry name" value="ABC_subfamily_A"/>
    <property type="match status" value="1"/>
</dbReference>
<evidence type="ECO:0000256" key="9">
    <source>
        <dbReference type="SAM" id="Phobius"/>
    </source>
</evidence>
<evidence type="ECO:0000256" key="4">
    <source>
        <dbReference type="ARBA" id="ARBA00022741"/>
    </source>
</evidence>
<dbReference type="AlphaFoldDB" id="A0A8T0IE13"/>
<dbReference type="GO" id="GO:0005319">
    <property type="term" value="F:lipid transporter activity"/>
    <property type="evidence" value="ECO:0007669"/>
    <property type="project" value="TreeGrafter"/>
</dbReference>
<feature type="compositionally biased region" description="Polar residues" evidence="8">
    <location>
        <begin position="40"/>
        <end position="55"/>
    </location>
</feature>
<evidence type="ECO:0000313" key="12">
    <source>
        <dbReference type="Proteomes" id="UP000822688"/>
    </source>
</evidence>
<dbReference type="InterPro" id="IPR026082">
    <property type="entry name" value="ABCA"/>
</dbReference>
<feature type="transmembrane region" description="Helical" evidence="9">
    <location>
        <begin position="99"/>
        <end position="120"/>
    </location>
</feature>
<comment type="caution">
    <text evidence="11">The sequence shown here is derived from an EMBL/GenBank/DDBJ whole genome shotgun (WGS) entry which is preliminary data.</text>
</comment>
<evidence type="ECO:0000256" key="2">
    <source>
        <dbReference type="ARBA" id="ARBA00008526"/>
    </source>
</evidence>
<feature type="region of interest" description="Disordered" evidence="8">
    <location>
        <begin position="14"/>
        <end position="55"/>
    </location>
</feature>
<feature type="transmembrane region" description="Helical" evidence="9">
    <location>
        <begin position="411"/>
        <end position="429"/>
    </location>
</feature>
<dbReference type="InterPro" id="IPR003593">
    <property type="entry name" value="AAA+_ATPase"/>
</dbReference>
<name>A0A8T0IE13_CERPU</name>
<keyword evidence="7 9" id="KW-0472">Membrane</keyword>
<comment type="similarity">
    <text evidence="2">Belongs to the ABC transporter superfamily. ABCA family. CPR flippase (TC 3.A.1.211) subfamily.</text>
</comment>
<keyword evidence="3 9" id="KW-0812">Transmembrane</keyword>
<proteinExistence type="inferred from homology"/>
<dbReference type="EMBL" id="CM026424">
    <property type="protein sequence ID" value="KAG0581127.1"/>
    <property type="molecule type" value="Genomic_DNA"/>
</dbReference>
<protein>
    <recommendedName>
        <fullName evidence="10">ABC transporter domain-containing protein</fullName>
    </recommendedName>
</protein>
<evidence type="ECO:0000259" key="10">
    <source>
        <dbReference type="PROSITE" id="PS50893"/>
    </source>
</evidence>
<dbReference type="InterPro" id="IPR017871">
    <property type="entry name" value="ABC_transporter-like_CS"/>
</dbReference>
<feature type="domain" description="ABC transporter" evidence="10">
    <location>
        <begin position="662"/>
        <end position="899"/>
    </location>
</feature>
<dbReference type="InterPro" id="IPR003439">
    <property type="entry name" value="ABC_transporter-like_ATP-bd"/>
</dbReference>
<feature type="transmembrane region" description="Helical" evidence="9">
    <location>
        <begin position="489"/>
        <end position="511"/>
    </location>
</feature>
<evidence type="ECO:0000256" key="1">
    <source>
        <dbReference type="ARBA" id="ARBA00004370"/>
    </source>
</evidence>
<keyword evidence="5" id="KW-0067">ATP-binding</keyword>
<dbReference type="Pfam" id="PF00005">
    <property type="entry name" value="ABC_tran"/>
    <property type="match status" value="1"/>
</dbReference>
<dbReference type="InterPro" id="IPR027417">
    <property type="entry name" value="P-loop_NTPase"/>
</dbReference>
<reference evidence="11" key="1">
    <citation type="submission" date="2020-06" db="EMBL/GenBank/DDBJ databases">
        <title>WGS assembly of Ceratodon purpureus strain R40.</title>
        <authorList>
            <person name="Carey S.B."/>
            <person name="Jenkins J."/>
            <person name="Shu S."/>
            <person name="Lovell J.T."/>
            <person name="Sreedasyam A."/>
            <person name="Maumus F."/>
            <person name="Tiley G.P."/>
            <person name="Fernandez-Pozo N."/>
            <person name="Barry K."/>
            <person name="Chen C."/>
            <person name="Wang M."/>
            <person name="Lipzen A."/>
            <person name="Daum C."/>
            <person name="Saski C.A."/>
            <person name="Payton A.C."/>
            <person name="Mcbreen J.C."/>
            <person name="Conrad R.E."/>
            <person name="Kollar L.M."/>
            <person name="Olsson S."/>
            <person name="Huttunen S."/>
            <person name="Landis J.B."/>
            <person name="Wickett N.J."/>
            <person name="Johnson M.G."/>
            <person name="Rensing S.A."/>
            <person name="Grimwood J."/>
            <person name="Schmutz J."/>
            <person name="Mcdaniel S.F."/>
        </authorList>
    </citation>
    <scope>NUCLEOTIDE SEQUENCE</scope>
    <source>
        <strain evidence="11">R40</strain>
    </source>
</reference>
<dbReference type="PROSITE" id="PS50893">
    <property type="entry name" value="ABC_TRANSPORTER_2"/>
    <property type="match status" value="1"/>
</dbReference>
<evidence type="ECO:0000256" key="6">
    <source>
        <dbReference type="ARBA" id="ARBA00022989"/>
    </source>
</evidence>
<sequence>MTIACILEPESSTMAIKRTSDPESSNMADKQNSDPEANVLANNRTLDPESTTVTDSRTIDLEPSSVPTHHTAYRTQADALFRKNLTYQKRNWKTNSCMVCFPLTLCVLLVVIQAVVNHLLGSEFQCGCKCVPHVHGTGCTKACGVAYSDQDQVEFCEVPFPQGWPAILQVPLPDNRAVRNPGSPDLQDPSCRDDGTCGCTIPYTGSNQTVADTLANYLLIGGSLNSSDPLYSLSTLVAGSDARPWNTLLLESAFVKQTPIQLLQPSCSLPAFTLSIPSALGPPVDKVFECVPTTTLWLSSAESVNDELYRGFRKGNAFKQINEFPVAYDFGHTNKSAFYVDIWFNATFSNQTAHEPPSLIRLSRSLNMASQAFFRFLMGPTAQLPLLFVREMPKSSMRLRLDFSSLLGPHFYMWVLGFLYPVVLTSLVYEKQYHLRMMMKMHGLGDLSYWTITYIYFLVLFMIYMFCFILFGSAVGLQYFLKNDYGIQFVFSFLYINMIIAFGFLSSNFFWDIKTATGRLVLGLEIIPAFATYRGLYEFSQYSFQAVYANTDGMQWRNLQDSKNGLSDVLVILFMEWMIFMLLTIYLDQVAASESGINKHPLFFLKYFKPIKEVDTLFCEETRATTHINPEDDKLPNDRPDVAREKKLVQELRLRPDKIYSIICDNLKRVYPAKDGNPPKYAVRTFSLAVARGECVGILGPNGAGKTSSINMMIGFLKPTAGTAYIQGMNILTEMSRIYSCMGVCPQHDLLWGQLTAREHLLFYGRLKNLTGAELNAAVESSLKRVNLFDNKVGDKQCRKYSGGMKRRLSVAISLIGNPQVVYMDEPSTGLDPASRYNLWSVVKDSKQDRAIILTTHSMEEAEALCDRVGIFVNGELQCIGNAKELRARFGGLYVLTITTPQQEEAEVIDLANNLSKNARKVYSLAGTQKFELPKTEVSVADVFLSMEQAKQRLHIQAWGFTDTTLEDVFIKVSKAGGVVALS</sequence>
<dbReference type="PANTHER" id="PTHR19229:SF154">
    <property type="entry name" value="ABC TRANSPORTER A FAMILY MEMBER 3-RELATED"/>
    <property type="match status" value="1"/>
</dbReference>
<organism evidence="11 12">
    <name type="scientific">Ceratodon purpureus</name>
    <name type="common">Fire moss</name>
    <name type="synonym">Dicranum purpureum</name>
    <dbReference type="NCBI Taxonomy" id="3225"/>
    <lineage>
        <taxon>Eukaryota</taxon>
        <taxon>Viridiplantae</taxon>
        <taxon>Streptophyta</taxon>
        <taxon>Embryophyta</taxon>
        <taxon>Bryophyta</taxon>
        <taxon>Bryophytina</taxon>
        <taxon>Bryopsida</taxon>
        <taxon>Dicranidae</taxon>
        <taxon>Pseudoditrichales</taxon>
        <taxon>Ditrichaceae</taxon>
        <taxon>Ceratodon</taxon>
    </lineage>
</organism>